<organism evidence="1 2">
    <name type="scientific">Nocardioides luti</name>
    <dbReference type="NCBI Taxonomy" id="2761101"/>
    <lineage>
        <taxon>Bacteria</taxon>
        <taxon>Bacillati</taxon>
        <taxon>Actinomycetota</taxon>
        <taxon>Actinomycetes</taxon>
        <taxon>Propionibacteriales</taxon>
        <taxon>Nocardioidaceae</taxon>
        <taxon>Nocardioides</taxon>
    </lineage>
</organism>
<dbReference type="AlphaFoldDB" id="A0A7X0VBZ6"/>
<dbReference type="Proteomes" id="UP000523955">
    <property type="component" value="Unassembled WGS sequence"/>
</dbReference>
<name>A0A7X0VBZ6_9ACTN</name>
<reference evidence="1 2" key="1">
    <citation type="submission" date="2020-08" db="EMBL/GenBank/DDBJ databases">
        <authorList>
            <person name="Seo M.-J."/>
        </authorList>
    </citation>
    <scope>NUCLEOTIDE SEQUENCE [LARGE SCALE GENOMIC DNA]</scope>
    <source>
        <strain evidence="1 2">KIGAM211</strain>
    </source>
</reference>
<proteinExistence type="predicted"/>
<evidence type="ECO:0000313" key="2">
    <source>
        <dbReference type="Proteomes" id="UP000523955"/>
    </source>
</evidence>
<gene>
    <name evidence="1" type="ORF">H5V45_17955</name>
</gene>
<dbReference type="RefSeq" id="WP_185254191.1">
    <property type="nucleotide sequence ID" value="NZ_JACKXE010000001.1"/>
</dbReference>
<accession>A0A7X0VBZ6</accession>
<evidence type="ECO:0000313" key="1">
    <source>
        <dbReference type="EMBL" id="MBB6629216.1"/>
    </source>
</evidence>
<dbReference type="EMBL" id="JACKXE010000001">
    <property type="protein sequence ID" value="MBB6629216.1"/>
    <property type="molecule type" value="Genomic_DNA"/>
</dbReference>
<comment type="caution">
    <text evidence="1">The sequence shown here is derived from an EMBL/GenBank/DDBJ whole genome shotgun (WGS) entry which is preliminary data.</text>
</comment>
<sequence length="256" mass="27593">MESARFWELVDVLGGVADDRTVPRLEAVLVESGESEEFLDLVEDKVRQLLTACTVPPSHAGDTAEWLAAAVVASGRSRYEHVLSAGGPLDPDDWAWAEAEHLLVAGFLTDLEQVGLTLQWKSRQVPVGVETSWRPDDDAGDDPGLPLVATTDEAWEAALGVLLDDEEFAARRARLHGIALHVVVRDVEEMEISAWEGAGEDEDDTSGDDDSAEGVVSDVVLVVPVAMVVAEESRVEAYLQAVVTLITSVQDGLEPE</sequence>
<evidence type="ECO:0008006" key="3">
    <source>
        <dbReference type="Google" id="ProtNLM"/>
    </source>
</evidence>
<keyword evidence="2" id="KW-1185">Reference proteome</keyword>
<protein>
    <recommendedName>
        <fullName evidence="3">DUF4240 domain-containing protein</fullName>
    </recommendedName>
</protein>